<dbReference type="AlphaFoldDB" id="A0A3D9L164"/>
<reference evidence="3 4" key="1">
    <citation type="submission" date="2018-07" db="EMBL/GenBank/DDBJ databases">
        <title>Genomic Encyclopedia of Type Strains, Phase IV (KMG-IV): sequencing the most valuable type-strain genomes for metagenomic binning, comparative biology and taxonomic classification.</title>
        <authorList>
            <person name="Goeker M."/>
        </authorList>
    </citation>
    <scope>NUCLEOTIDE SEQUENCE [LARGE SCALE GENOMIC DNA]</scope>
    <source>
        <strain evidence="3 4">DSM 4134</strain>
    </source>
</reference>
<dbReference type="InterPro" id="IPR050423">
    <property type="entry name" value="UPF0337_stress_rsp"/>
</dbReference>
<dbReference type="InterPro" id="IPR008462">
    <property type="entry name" value="CsbD"/>
</dbReference>
<dbReference type="PANTHER" id="PTHR34977">
    <property type="entry name" value="UPF0337 PROTEIN YJBJ"/>
    <property type="match status" value="1"/>
</dbReference>
<accession>A0A3D9L164</accession>
<dbReference type="InterPro" id="IPR026042">
    <property type="entry name" value="YjbJ"/>
</dbReference>
<keyword evidence="4" id="KW-1185">Reference proteome</keyword>
<protein>
    <submittedName>
        <fullName evidence="3">Uncharacterized protein YjbJ (UPF0337 family)</fullName>
    </submittedName>
</protein>
<evidence type="ECO:0000313" key="3">
    <source>
        <dbReference type="EMBL" id="RED96560.1"/>
    </source>
</evidence>
<dbReference type="EMBL" id="QREG01000014">
    <property type="protein sequence ID" value="RED96560.1"/>
    <property type="molecule type" value="Genomic_DNA"/>
</dbReference>
<proteinExistence type="inferred from homology"/>
<dbReference type="Proteomes" id="UP000256779">
    <property type="component" value="Unassembled WGS sequence"/>
</dbReference>
<organism evidence="3 4">
    <name type="scientific">Marinoscillum furvescens DSM 4134</name>
    <dbReference type="NCBI Taxonomy" id="1122208"/>
    <lineage>
        <taxon>Bacteria</taxon>
        <taxon>Pseudomonadati</taxon>
        <taxon>Bacteroidota</taxon>
        <taxon>Cytophagia</taxon>
        <taxon>Cytophagales</taxon>
        <taxon>Reichenbachiellaceae</taxon>
        <taxon>Marinoscillum</taxon>
    </lineage>
</organism>
<dbReference type="PIRSF" id="PIRSF039008">
    <property type="entry name" value="YjbJ"/>
    <property type="match status" value="1"/>
</dbReference>
<evidence type="ECO:0000256" key="1">
    <source>
        <dbReference type="ARBA" id="ARBA00009129"/>
    </source>
</evidence>
<comment type="similarity">
    <text evidence="1">Belongs to the UPF0337 (CsbD) family.</text>
</comment>
<sequence length="73" mass="8429">MLNQKADVMNLRIKGNWNQIKGELKERYGELTDDDLKMAEGKADELLGILQEKTGKSKDQLEEELQEIESKHL</sequence>
<evidence type="ECO:0000259" key="2">
    <source>
        <dbReference type="Pfam" id="PF05532"/>
    </source>
</evidence>
<dbReference type="Pfam" id="PF05532">
    <property type="entry name" value="CsbD"/>
    <property type="match status" value="1"/>
</dbReference>
<gene>
    <name evidence="3" type="ORF">C7460_11418</name>
</gene>
<feature type="domain" description="CsbD-like" evidence="2">
    <location>
        <begin position="12"/>
        <end position="62"/>
    </location>
</feature>
<name>A0A3D9L164_MARFU</name>
<dbReference type="SUPFAM" id="SSF69047">
    <property type="entry name" value="Hypothetical protein YjbJ"/>
    <property type="match status" value="1"/>
</dbReference>
<dbReference type="Gene3D" id="1.10.1470.10">
    <property type="entry name" value="YjbJ"/>
    <property type="match status" value="1"/>
</dbReference>
<comment type="caution">
    <text evidence="3">The sequence shown here is derived from an EMBL/GenBank/DDBJ whole genome shotgun (WGS) entry which is preliminary data.</text>
</comment>
<evidence type="ECO:0000313" key="4">
    <source>
        <dbReference type="Proteomes" id="UP000256779"/>
    </source>
</evidence>
<dbReference type="PANTHER" id="PTHR34977:SF1">
    <property type="entry name" value="UPF0337 PROTEIN YJBJ"/>
    <property type="match status" value="1"/>
</dbReference>
<dbReference type="InterPro" id="IPR036629">
    <property type="entry name" value="YjbJ_sf"/>
</dbReference>